<evidence type="ECO:0000256" key="7">
    <source>
        <dbReference type="ARBA" id="ARBA00023180"/>
    </source>
</evidence>
<keyword evidence="3 9" id="KW-0812">Transmembrane</keyword>
<keyword evidence="6 9" id="KW-0472">Membrane</keyword>
<reference evidence="12" key="1">
    <citation type="submission" date="2025-08" db="UniProtKB">
        <authorList>
            <consortium name="RefSeq"/>
        </authorList>
    </citation>
    <scope>IDENTIFICATION</scope>
</reference>
<evidence type="ECO:0000256" key="6">
    <source>
        <dbReference type="ARBA" id="ARBA00023136"/>
    </source>
</evidence>
<feature type="transmembrane region" description="Helical" evidence="9">
    <location>
        <begin position="21"/>
        <end position="40"/>
    </location>
</feature>
<feature type="region of interest" description="Disordered" evidence="8">
    <location>
        <begin position="62"/>
        <end position="84"/>
    </location>
</feature>
<feature type="compositionally biased region" description="Polar residues" evidence="8">
    <location>
        <begin position="62"/>
        <end position="74"/>
    </location>
</feature>
<evidence type="ECO:0000256" key="2">
    <source>
        <dbReference type="ARBA" id="ARBA00008284"/>
    </source>
</evidence>
<comment type="similarity">
    <text evidence="2">Belongs to the TM2 family.</text>
</comment>
<evidence type="ECO:0000256" key="4">
    <source>
        <dbReference type="ARBA" id="ARBA00022729"/>
    </source>
</evidence>
<dbReference type="GeneID" id="101856641"/>
<dbReference type="RefSeq" id="XP_005094377.1">
    <property type="nucleotide sequence ID" value="XM_005094320.3"/>
</dbReference>
<keyword evidence="11" id="KW-1185">Reference proteome</keyword>
<evidence type="ECO:0000256" key="9">
    <source>
        <dbReference type="SAM" id="Phobius"/>
    </source>
</evidence>
<evidence type="ECO:0000256" key="3">
    <source>
        <dbReference type="ARBA" id="ARBA00022692"/>
    </source>
</evidence>
<proteinExistence type="inferred from homology"/>
<evidence type="ECO:0000313" key="12">
    <source>
        <dbReference type="RefSeq" id="XP_005094377.1"/>
    </source>
</evidence>
<keyword evidence="7" id="KW-0325">Glycoprotein</keyword>
<keyword evidence="5 9" id="KW-1133">Transmembrane helix</keyword>
<dbReference type="InterPro" id="IPR007829">
    <property type="entry name" value="TM2"/>
</dbReference>
<evidence type="ECO:0000259" key="10">
    <source>
        <dbReference type="Pfam" id="PF05154"/>
    </source>
</evidence>
<dbReference type="PANTHER" id="PTHR21016">
    <property type="entry name" value="BETA-AMYLOID BINDING PROTEIN-RELATED"/>
    <property type="match status" value="1"/>
</dbReference>
<evidence type="ECO:0000313" key="11">
    <source>
        <dbReference type="Proteomes" id="UP000694888"/>
    </source>
</evidence>
<evidence type="ECO:0000256" key="8">
    <source>
        <dbReference type="SAM" id="MobiDB-lite"/>
    </source>
</evidence>
<dbReference type="Proteomes" id="UP000694888">
    <property type="component" value="Unplaced"/>
</dbReference>
<dbReference type="PANTHER" id="PTHR21016:SF7">
    <property type="entry name" value="TM2 DOMAIN-CONTAINING PROTEIN 3"/>
    <property type="match status" value="1"/>
</dbReference>
<feature type="transmembrane region" description="Helical" evidence="9">
    <location>
        <begin position="216"/>
        <end position="236"/>
    </location>
</feature>
<dbReference type="Pfam" id="PF05154">
    <property type="entry name" value="TM2"/>
    <property type="match status" value="1"/>
</dbReference>
<feature type="transmembrane region" description="Helical" evidence="9">
    <location>
        <begin position="248"/>
        <end position="270"/>
    </location>
</feature>
<evidence type="ECO:0000256" key="1">
    <source>
        <dbReference type="ARBA" id="ARBA00004141"/>
    </source>
</evidence>
<dbReference type="InterPro" id="IPR050932">
    <property type="entry name" value="TM2D1-3-like"/>
</dbReference>
<name>A0ABM0JIG5_APLCA</name>
<accession>A0ABM0JIG5</accession>
<organism evidence="11 12">
    <name type="scientific">Aplysia californica</name>
    <name type="common">California sea hare</name>
    <dbReference type="NCBI Taxonomy" id="6500"/>
    <lineage>
        <taxon>Eukaryota</taxon>
        <taxon>Metazoa</taxon>
        <taxon>Spiralia</taxon>
        <taxon>Lophotrochozoa</taxon>
        <taxon>Mollusca</taxon>
        <taxon>Gastropoda</taxon>
        <taxon>Heterobranchia</taxon>
        <taxon>Euthyneura</taxon>
        <taxon>Tectipleura</taxon>
        <taxon>Aplysiida</taxon>
        <taxon>Aplysioidea</taxon>
        <taxon>Aplysiidae</taxon>
        <taxon>Aplysia</taxon>
    </lineage>
</organism>
<evidence type="ECO:0000256" key="5">
    <source>
        <dbReference type="ARBA" id="ARBA00022989"/>
    </source>
</evidence>
<keyword evidence="4" id="KW-0732">Signal</keyword>
<sequence>MALSSETRSVLSLSLAKKVVWSWHLLSAISLIVAVFHSPVVSTNIDGSSGSSTLGDVNAASVTDMSTSTADPQPSNSNSSKEEVEEPQAADCAADISEACSSSKECKDLGGYCLDCVFNSTCHYGTKQMAKCKPKQNVNCSGDQTFEREYECRYCYQLPESEVVCNQSTTCALNKPQKYYPAHPQFISTCWARPETLCLGRRCFHKQFPCNWSQGYKWSTAMLLSIFLGGFGADRFYLGLWKEGIGKLLSFGGLGVWTLVDVILIGVGYIGPYDGSVYL</sequence>
<gene>
    <name evidence="12" type="primary">LOC101856641</name>
</gene>
<feature type="domain" description="TM2" evidence="10">
    <location>
        <begin position="215"/>
        <end position="263"/>
    </location>
</feature>
<comment type="subcellular location">
    <subcellularLocation>
        <location evidence="1">Membrane</location>
        <topology evidence="1">Multi-pass membrane protein</topology>
    </subcellularLocation>
</comment>
<protein>
    <submittedName>
        <fullName evidence="12">TM2 domain-containing protein 3</fullName>
    </submittedName>
</protein>